<name>A0ABP8YZ52_9ACTN</name>
<keyword evidence="1" id="KW-0812">Transmembrane</keyword>
<dbReference type="EMBL" id="BAABIE010000003">
    <property type="protein sequence ID" value="GAA4742643.1"/>
    <property type="molecule type" value="Genomic_DNA"/>
</dbReference>
<gene>
    <name evidence="2" type="ORF">GCM10023217_08920</name>
</gene>
<keyword evidence="1" id="KW-0472">Membrane</keyword>
<protein>
    <submittedName>
        <fullName evidence="2">Uncharacterized protein</fullName>
    </submittedName>
</protein>
<accession>A0ABP8YZ52</accession>
<sequence length="77" mass="8409">MDRCRPGLFVLPVLLQILAPFDFRSWLTLTIAGVSLTVTAVVFSPRGHYRVAFAILRGLCLGLGMLALTYALGDVLM</sequence>
<organism evidence="2 3">
    <name type="scientific">Gordonia alkaliphila</name>
    <dbReference type="NCBI Taxonomy" id="1053547"/>
    <lineage>
        <taxon>Bacteria</taxon>
        <taxon>Bacillati</taxon>
        <taxon>Actinomycetota</taxon>
        <taxon>Actinomycetes</taxon>
        <taxon>Mycobacteriales</taxon>
        <taxon>Gordoniaceae</taxon>
        <taxon>Gordonia</taxon>
    </lineage>
</organism>
<feature type="transmembrane region" description="Helical" evidence="1">
    <location>
        <begin position="51"/>
        <end position="72"/>
    </location>
</feature>
<proteinExistence type="predicted"/>
<evidence type="ECO:0000256" key="1">
    <source>
        <dbReference type="SAM" id="Phobius"/>
    </source>
</evidence>
<evidence type="ECO:0000313" key="3">
    <source>
        <dbReference type="Proteomes" id="UP001500822"/>
    </source>
</evidence>
<reference evidence="3" key="1">
    <citation type="journal article" date="2019" name="Int. J. Syst. Evol. Microbiol.">
        <title>The Global Catalogue of Microorganisms (GCM) 10K type strain sequencing project: providing services to taxonomists for standard genome sequencing and annotation.</title>
        <authorList>
            <consortium name="The Broad Institute Genomics Platform"/>
            <consortium name="The Broad Institute Genome Sequencing Center for Infectious Disease"/>
            <person name="Wu L."/>
            <person name="Ma J."/>
        </authorList>
    </citation>
    <scope>NUCLEOTIDE SEQUENCE [LARGE SCALE GENOMIC DNA]</scope>
    <source>
        <strain evidence="3">JCM 18077</strain>
    </source>
</reference>
<dbReference type="RefSeq" id="WP_246993426.1">
    <property type="nucleotide sequence ID" value="NZ_BAABIE010000003.1"/>
</dbReference>
<keyword evidence="3" id="KW-1185">Reference proteome</keyword>
<keyword evidence="1" id="KW-1133">Transmembrane helix</keyword>
<dbReference type="Proteomes" id="UP001500822">
    <property type="component" value="Unassembled WGS sequence"/>
</dbReference>
<comment type="caution">
    <text evidence="2">The sequence shown here is derived from an EMBL/GenBank/DDBJ whole genome shotgun (WGS) entry which is preliminary data.</text>
</comment>
<evidence type="ECO:0000313" key="2">
    <source>
        <dbReference type="EMBL" id="GAA4742643.1"/>
    </source>
</evidence>
<feature type="transmembrane region" description="Helical" evidence="1">
    <location>
        <begin position="23"/>
        <end position="44"/>
    </location>
</feature>